<sequence length="1300" mass="150104">MEKIPFDHFTINLDVSGNVGFSTKILFGMLLSKVRNNLHIVNYTDLDINNLIDDYISGLNSEVNKSRIKNKIIVADRTPMNFVSVEAYAKNLTVDDYLFIIGGEKLLPFSKTTPIVSTKFSNWKANLHFLDSENWNVFVNEIDKLYGDMQNSLQGIFFNIFTDVKSRTLFLTLAEKSNNFSITCTEWSNQNEDYENLQRELLSKFEDASLSDILNILDNNKSRLDKNTYSYMTALAHMQHGNISKSIEILEVNYDNLRNEEKLILADLLTTMNNKERAEQILDELFQSDKYHKGLLHTILRLHEDSDSSKKKEWIDIAMELDPSNPKILEYYGNWLSNSGDYLGAAKVFREIRDIMDSSPYYELVARINDLLDSSPKPSVAESYIYSLLEENPALKNEAKYRLARFLIEKKGSFFTAYSALRETDFEFGNPRVNEIANLKFEILADVVKGSAALRRLDPFSKTRDANLLRDERTNVLLECIPILATSTNGYLSWRSFIDNSQLDDTWKEGIFIQLKQRLPQIFSNDFHVALKQSYIKKVENELKSSIVHQGIMLLRKVKSGEFSIEEHFDSTDEFVDVMLKVSELHGDIYGKLWSRYYLSIILSQKGESQLANNIALSIFEYYPRIKDIQIKYLCIYLGLIAWGNSQYRIGREVEGITCVISAAQLALELNEFIPLVEEGGNIIARFLFDNRTRINEKDKLWIKEFSDLLKNDNKSIYHMLHFINNTSSSIIKELENEIKLTKTKDLDWAGKIVNLIAAYMENNKEDEAFELLEKYSEESLEILSGRIDLRYKIILNWAQIYFYKAKKVGFKKALVLLERAMEDIEQHRTKVYHREERASIGESAQKIYRFYLQVCSVLFGASDISHSERLLMQRKLEKVLPKITPRSIIEQKRYNMTKEVTAEMEDLVERKRILTEEYNNLYQENSIDIELINNKAEEIEQITKQLISKHSHYKPLPNYEGINFKDIQNCLEDEEVFYQYIVTPMTVITLLITRESIDLKTKLISPEGISLKEMSKQFSRLIQADEDYDEEIKNLTLNISQAIAEDIINYATLNKTSRVYLMQDFNMGLFPLLISNIGDTFLIDKVKSIINIIDYTLIGDKQNLETQFFNVLNRIVGKPTDRSLKLINEWLTENKDDSFMVTENTSDDISKLSELTASEDLNTVIIYGHGVPDPKGSLIDGAQGIEGQKKLIRVDDIIEKLHKVKNFVLISCGGGSPYSRSVENSTGTWATMLESFNGNIISCKWDVPTKSTIYIVNEMIEQIKHNGLGVDEALIVAQRKARKEYGNPMYWAGIEFWKN</sequence>
<evidence type="ECO:0000313" key="3">
    <source>
        <dbReference type="Proteomes" id="UP001163707"/>
    </source>
</evidence>
<feature type="coiled-coil region" evidence="1">
    <location>
        <begin position="898"/>
        <end position="925"/>
    </location>
</feature>
<reference evidence="2" key="1">
    <citation type="submission" date="2023-02" db="EMBL/GenBank/DDBJ databases">
        <title>Complete Genome Sequence of Bacillus cereus sensu lato isolate BC38B from pepper closely related to the Bacillus anthracis clade.</title>
        <authorList>
            <person name="Abdelli M."/>
            <person name="Cerar Kisek T."/>
            <person name="Falaise C."/>
            <person name="Cumont A."/>
            <person name="Giraud M."/>
            <person name="Chatoux J."/>
            <person name="Rogee S."/>
            <person name="Dadvisard M."/>
            <person name="Larigauderie G."/>
            <person name="Raynaud F."/>
            <person name="Godic Torkar K."/>
            <person name="Ramisse V."/>
        </authorList>
    </citation>
    <scope>NUCLEOTIDE SEQUENCE</scope>
    <source>
        <strain evidence="2">BC38B</strain>
        <plasmid evidence="2">p1</plasmid>
    </source>
</reference>
<evidence type="ECO:0000256" key="1">
    <source>
        <dbReference type="SAM" id="Coils"/>
    </source>
</evidence>
<proteinExistence type="predicted"/>
<dbReference type="Proteomes" id="UP001163707">
    <property type="component" value="Plasmid p1"/>
</dbReference>
<name>A0AAE9PIJ6_BACCE</name>
<dbReference type="RefSeq" id="WP_264460018.1">
    <property type="nucleotide sequence ID" value="NZ_CP109873.2"/>
</dbReference>
<geneLocation type="plasmid" evidence="2 3">
    <name>p1</name>
</geneLocation>
<dbReference type="EMBL" id="CP109873">
    <property type="protein sequence ID" value="UYW72272.1"/>
    <property type="molecule type" value="Genomic_DNA"/>
</dbReference>
<gene>
    <name evidence="2" type="ORF">OK229_27950</name>
</gene>
<organism evidence="2 3">
    <name type="scientific">Bacillus cereus</name>
    <dbReference type="NCBI Taxonomy" id="1396"/>
    <lineage>
        <taxon>Bacteria</taxon>
        <taxon>Bacillati</taxon>
        <taxon>Bacillota</taxon>
        <taxon>Bacilli</taxon>
        <taxon>Bacillales</taxon>
        <taxon>Bacillaceae</taxon>
        <taxon>Bacillus</taxon>
        <taxon>Bacillus cereus group</taxon>
    </lineage>
</organism>
<dbReference type="SUPFAM" id="SSF48452">
    <property type="entry name" value="TPR-like"/>
    <property type="match status" value="2"/>
</dbReference>
<dbReference type="Gene3D" id="1.25.40.10">
    <property type="entry name" value="Tetratricopeptide repeat domain"/>
    <property type="match status" value="1"/>
</dbReference>
<accession>A0AAE9PIJ6</accession>
<keyword evidence="1" id="KW-0175">Coiled coil</keyword>
<keyword evidence="2" id="KW-0614">Plasmid</keyword>
<evidence type="ECO:0000313" key="2">
    <source>
        <dbReference type="EMBL" id="UYW72272.1"/>
    </source>
</evidence>
<dbReference type="InterPro" id="IPR011990">
    <property type="entry name" value="TPR-like_helical_dom_sf"/>
</dbReference>
<protein>
    <submittedName>
        <fullName evidence="2">CHAT domain-containing protein</fullName>
    </submittedName>
</protein>